<dbReference type="Pfam" id="PF03308">
    <property type="entry name" value="MeaB"/>
    <property type="match status" value="1"/>
</dbReference>
<protein>
    <submittedName>
        <fullName evidence="7">Methylmalonyl Co-A mutase-associated GTPase MeaB</fullName>
    </submittedName>
</protein>
<dbReference type="PANTHER" id="PTHR43087">
    <property type="entry name" value="LYSINE/ARGININE/ORNITHINE TRANSPORT SYSTEM KINASE"/>
    <property type="match status" value="1"/>
</dbReference>
<evidence type="ECO:0000256" key="5">
    <source>
        <dbReference type="ARBA" id="ARBA00023186"/>
    </source>
</evidence>
<dbReference type="InterPro" id="IPR052040">
    <property type="entry name" value="GTPase/Isobutyryl-CoA_mutase"/>
</dbReference>
<feature type="compositionally biased region" description="Basic and acidic residues" evidence="6">
    <location>
        <begin position="299"/>
        <end position="321"/>
    </location>
</feature>
<dbReference type="InterPro" id="IPR005129">
    <property type="entry name" value="GTPase_ArgK"/>
</dbReference>
<keyword evidence="8" id="KW-1185">Reference proteome</keyword>
<evidence type="ECO:0000256" key="1">
    <source>
        <dbReference type="ARBA" id="ARBA00009625"/>
    </source>
</evidence>
<dbReference type="CDD" id="cd03114">
    <property type="entry name" value="MMAA-like"/>
    <property type="match status" value="1"/>
</dbReference>
<gene>
    <name evidence="7" type="primary">meaB</name>
    <name evidence="7" type="ORF">G6N73_21585</name>
</gene>
<dbReference type="NCBIfam" id="TIGR00750">
    <property type="entry name" value="lao"/>
    <property type="match status" value="1"/>
</dbReference>
<keyword evidence="4" id="KW-0342">GTP-binding</keyword>
<dbReference type="InterPro" id="IPR027417">
    <property type="entry name" value="P-loop_NTPase"/>
</dbReference>
<dbReference type="RefSeq" id="WP_165031375.1">
    <property type="nucleotide sequence ID" value="NZ_JAAKZF010000036.1"/>
</dbReference>
<dbReference type="GO" id="GO:0003924">
    <property type="term" value="F:GTPase activity"/>
    <property type="evidence" value="ECO:0007669"/>
    <property type="project" value="InterPro"/>
</dbReference>
<evidence type="ECO:0000256" key="6">
    <source>
        <dbReference type="SAM" id="MobiDB-lite"/>
    </source>
</evidence>
<accession>A0A6G4WGJ6</accession>
<dbReference type="EMBL" id="JAAKZF010000036">
    <property type="protein sequence ID" value="NGO53724.1"/>
    <property type="molecule type" value="Genomic_DNA"/>
</dbReference>
<organism evidence="7 8">
    <name type="scientific">Allomesorhizobium camelthorni</name>
    <dbReference type="NCBI Taxonomy" id="475069"/>
    <lineage>
        <taxon>Bacteria</taxon>
        <taxon>Pseudomonadati</taxon>
        <taxon>Pseudomonadota</taxon>
        <taxon>Alphaproteobacteria</taxon>
        <taxon>Hyphomicrobiales</taxon>
        <taxon>Phyllobacteriaceae</taxon>
        <taxon>Allomesorhizobium</taxon>
    </lineage>
</organism>
<evidence type="ECO:0000313" key="8">
    <source>
        <dbReference type="Proteomes" id="UP001642900"/>
    </source>
</evidence>
<evidence type="ECO:0000256" key="4">
    <source>
        <dbReference type="ARBA" id="ARBA00023134"/>
    </source>
</evidence>
<comment type="similarity">
    <text evidence="1">Belongs to the SIMIBI class G3E GTPase family. ArgK/MeaB subfamily.</text>
</comment>
<dbReference type="AlphaFoldDB" id="A0A6G4WGJ6"/>
<dbReference type="Gene3D" id="3.40.50.300">
    <property type="entry name" value="P-loop containing nucleotide triphosphate hydrolases"/>
    <property type="match status" value="1"/>
</dbReference>
<feature type="region of interest" description="Disordered" evidence="6">
    <location>
        <begin position="297"/>
        <end position="321"/>
    </location>
</feature>
<evidence type="ECO:0000256" key="2">
    <source>
        <dbReference type="ARBA" id="ARBA00022741"/>
    </source>
</evidence>
<dbReference type="PANTHER" id="PTHR43087:SF1">
    <property type="entry name" value="LAO_AO TRANSPORT SYSTEM ATPASE"/>
    <property type="match status" value="1"/>
</dbReference>
<sequence length="321" mass="33691">MAYTPSAELVGRVEKGETFAVARLISRAEAGVPEARAAIGEIYRKAGRAHVVGITGVPGSGKSTLVGVLVKKLRATGATIAVVAIDPSSPYSGGSILGDRIRMADVALDPGVFIRSMATRGAVGGMAHAALDVVDILDVAGFDWIVLETVGVGQDEVEIAHASHTTVVVSAPGLGDEVQAIKAGILEIADIHVVSKCDRSDANRTLTDLKMMLKEAMPGDSGWRPPVVGVSALNDQGLDTLLEAAARHRKALDGPAGERRRRHIAAFRLAKTAETLVLERLKPLMATCSADAAQKLSARHSDPYSEADRLVGEFTGENDHD</sequence>
<keyword evidence="5" id="KW-0143">Chaperone</keyword>
<name>A0A6G4WGJ6_9HYPH</name>
<dbReference type="SUPFAM" id="SSF52540">
    <property type="entry name" value="P-loop containing nucleoside triphosphate hydrolases"/>
    <property type="match status" value="1"/>
</dbReference>
<dbReference type="Proteomes" id="UP001642900">
    <property type="component" value="Unassembled WGS sequence"/>
</dbReference>
<evidence type="ECO:0000256" key="3">
    <source>
        <dbReference type="ARBA" id="ARBA00022801"/>
    </source>
</evidence>
<dbReference type="GO" id="GO:0005525">
    <property type="term" value="F:GTP binding"/>
    <property type="evidence" value="ECO:0007669"/>
    <property type="project" value="UniProtKB-KW"/>
</dbReference>
<comment type="caution">
    <text evidence="7">The sequence shown here is derived from an EMBL/GenBank/DDBJ whole genome shotgun (WGS) entry which is preliminary data.</text>
</comment>
<keyword evidence="3" id="KW-0378">Hydrolase</keyword>
<keyword evidence="2" id="KW-0547">Nucleotide-binding</keyword>
<proteinExistence type="inferred from homology"/>
<evidence type="ECO:0000313" key="7">
    <source>
        <dbReference type="EMBL" id="NGO53724.1"/>
    </source>
</evidence>
<reference evidence="7 8" key="1">
    <citation type="submission" date="2020-02" db="EMBL/GenBank/DDBJ databases">
        <title>Genome sequence of strain CCNWXJ40-4.</title>
        <authorList>
            <person name="Gao J."/>
            <person name="Sun J."/>
        </authorList>
    </citation>
    <scope>NUCLEOTIDE SEQUENCE [LARGE SCALE GENOMIC DNA]</scope>
    <source>
        <strain evidence="7 8">CCNWXJ 40-4</strain>
    </source>
</reference>